<reference evidence="15" key="2">
    <citation type="submission" date="2019-11" db="UniProtKB">
        <authorList>
            <consortium name="WormBaseParasite"/>
        </authorList>
    </citation>
    <scope>IDENTIFICATION</scope>
    <source>
        <strain evidence="15">Puerto Rican</strain>
    </source>
</reference>
<protein>
    <recommendedName>
        <fullName evidence="11">Beta-1,4-galactosyltransferase</fullName>
        <ecNumber evidence="11">2.4.1.-</ecNumber>
    </recommendedName>
</protein>
<dbReference type="InParanoid" id="A0A5K4FBN0"/>
<keyword evidence="8 11" id="KW-1133">Transmembrane helix</keyword>
<feature type="domain" description="Galactosyltransferase C-terminal" evidence="12">
    <location>
        <begin position="232"/>
        <end position="304"/>
    </location>
</feature>
<evidence type="ECO:0000256" key="2">
    <source>
        <dbReference type="ARBA" id="ARBA00004922"/>
    </source>
</evidence>
<dbReference type="SUPFAM" id="SSF53448">
    <property type="entry name" value="Nucleotide-diphospho-sugar transferases"/>
    <property type="match status" value="1"/>
</dbReference>
<name>A0A5K4FBN0_SCHMA</name>
<dbReference type="Gene3D" id="3.90.550.10">
    <property type="entry name" value="Spore Coat Polysaccharide Biosynthesis Protein SpsA, Chain A"/>
    <property type="match status" value="1"/>
</dbReference>
<evidence type="ECO:0000256" key="10">
    <source>
        <dbReference type="ARBA" id="ARBA00023180"/>
    </source>
</evidence>
<dbReference type="InterPro" id="IPR027791">
    <property type="entry name" value="Galactosyl_T_C"/>
</dbReference>
<dbReference type="InterPro" id="IPR003859">
    <property type="entry name" value="Galactosyl_T"/>
</dbReference>
<evidence type="ECO:0000256" key="3">
    <source>
        <dbReference type="ARBA" id="ARBA00005735"/>
    </source>
</evidence>
<dbReference type="EC" id="2.4.1.-" evidence="11"/>
<keyword evidence="14" id="KW-1185">Reference proteome</keyword>
<evidence type="ECO:0000256" key="4">
    <source>
        <dbReference type="ARBA" id="ARBA00022676"/>
    </source>
</evidence>
<keyword evidence="7 11" id="KW-0735">Signal-anchor</keyword>
<keyword evidence="6 11" id="KW-0812">Transmembrane</keyword>
<reference evidence="14" key="1">
    <citation type="journal article" date="2012" name="PLoS Negl. Trop. Dis.">
        <title>A systematically improved high quality genome and transcriptome of the human blood fluke Schistosoma mansoni.</title>
        <authorList>
            <person name="Protasio A.V."/>
            <person name="Tsai I.J."/>
            <person name="Babbage A."/>
            <person name="Nichol S."/>
            <person name="Hunt M."/>
            <person name="Aslett M.A."/>
            <person name="De Silva N."/>
            <person name="Velarde G.S."/>
            <person name="Anderson T.J."/>
            <person name="Clark R.C."/>
            <person name="Davidson C."/>
            <person name="Dillon G.P."/>
            <person name="Holroyd N.E."/>
            <person name="LoVerde P.T."/>
            <person name="Lloyd C."/>
            <person name="McQuillan J."/>
            <person name="Oliveira G."/>
            <person name="Otto T.D."/>
            <person name="Parker-Manuel S.J."/>
            <person name="Quail M.A."/>
            <person name="Wilson R.A."/>
            <person name="Zerlotini A."/>
            <person name="Dunne D.W."/>
            <person name="Berriman M."/>
        </authorList>
    </citation>
    <scope>NUCLEOTIDE SEQUENCE [LARGE SCALE GENOMIC DNA]</scope>
    <source>
        <strain evidence="14">Puerto Rican</strain>
    </source>
</reference>
<comment type="subcellular location">
    <subcellularLocation>
        <location evidence="1">Membrane</location>
        <topology evidence="1">Single-pass type II membrane protein</topology>
    </subcellularLocation>
</comment>
<feature type="transmembrane region" description="Helical" evidence="11">
    <location>
        <begin position="12"/>
        <end position="30"/>
    </location>
</feature>
<evidence type="ECO:0000313" key="15">
    <source>
        <dbReference type="WBParaSite" id="Smp_340160.1"/>
    </source>
</evidence>
<evidence type="ECO:0000256" key="7">
    <source>
        <dbReference type="ARBA" id="ARBA00022968"/>
    </source>
</evidence>
<dbReference type="GO" id="GO:0008378">
    <property type="term" value="F:galactosyltransferase activity"/>
    <property type="evidence" value="ECO:0007669"/>
    <property type="project" value="TreeGrafter"/>
</dbReference>
<comment type="function">
    <text evidence="11">Catalyses the transfer of galactose onto proteins or lipids.</text>
</comment>
<evidence type="ECO:0000256" key="9">
    <source>
        <dbReference type="ARBA" id="ARBA00023136"/>
    </source>
</evidence>
<dbReference type="GO" id="GO:0006688">
    <property type="term" value="P:glycosphingolipid biosynthetic process"/>
    <property type="evidence" value="ECO:0007669"/>
    <property type="project" value="TreeGrafter"/>
</dbReference>
<dbReference type="AlphaFoldDB" id="A0A5K4FBN0"/>
<dbReference type="InterPro" id="IPR029044">
    <property type="entry name" value="Nucleotide-diphossugar_trans"/>
</dbReference>
<dbReference type="PANTHER" id="PTHR19300:SF57">
    <property type="entry name" value="BETA-1,4-N-ACETYLGALACTOSAMINYLTRANSFERASE"/>
    <property type="match status" value="1"/>
</dbReference>
<dbReference type="InterPro" id="IPR027995">
    <property type="entry name" value="Galactosyl_T_N"/>
</dbReference>
<comment type="pathway">
    <text evidence="2 11">Protein modification; protein glycosylation.</text>
</comment>
<evidence type="ECO:0000256" key="11">
    <source>
        <dbReference type="RuleBase" id="RU368121"/>
    </source>
</evidence>
<dbReference type="Proteomes" id="UP000008854">
    <property type="component" value="Unassembled WGS sequence"/>
</dbReference>
<evidence type="ECO:0000313" key="14">
    <source>
        <dbReference type="Proteomes" id="UP000008854"/>
    </source>
</evidence>
<keyword evidence="5 11" id="KW-0808">Transferase</keyword>
<dbReference type="GO" id="GO:0033842">
    <property type="term" value="F:N-acetyl-beta-glucosaminyl-derivative 4-beta-N-acetylgalactosaminyltransferase activity"/>
    <property type="evidence" value="ECO:0007669"/>
    <property type="project" value="TreeGrafter"/>
</dbReference>
<accession>A0A5K4FBN0</accession>
<proteinExistence type="inferred from homology"/>
<dbReference type="GO" id="GO:0016020">
    <property type="term" value="C:membrane"/>
    <property type="evidence" value="ECO:0007669"/>
    <property type="project" value="UniProtKB-SubCell"/>
</dbReference>
<dbReference type="GO" id="GO:0005794">
    <property type="term" value="C:Golgi apparatus"/>
    <property type="evidence" value="ECO:0007669"/>
    <property type="project" value="TreeGrafter"/>
</dbReference>
<evidence type="ECO:0000256" key="1">
    <source>
        <dbReference type="ARBA" id="ARBA00004606"/>
    </source>
</evidence>
<dbReference type="GO" id="GO:0005975">
    <property type="term" value="P:carbohydrate metabolic process"/>
    <property type="evidence" value="ECO:0007669"/>
    <property type="project" value="InterPro"/>
</dbReference>
<evidence type="ECO:0000256" key="8">
    <source>
        <dbReference type="ARBA" id="ARBA00022989"/>
    </source>
</evidence>
<keyword evidence="9 11" id="KW-0472">Membrane</keyword>
<organism evidence="14 15">
    <name type="scientific">Schistosoma mansoni</name>
    <name type="common">Blood fluke</name>
    <dbReference type="NCBI Taxonomy" id="6183"/>
    <lineage>
        <taxon>Eukaryota</taxon>
        <taxon>Metazoa</taxon>
        <taxon>Spiralia</taxon>
        <taxon>Lophotrochozoa</taxon>
        <taxon>Platyhelminthes</taxon>
        <taxon>Trematoda</taxon>
        <taxon>Digenea</taxon>
        <taxon>Strigeidida</taxon>
        <taxon>Schistosomatoidea</taxon>
        <taxon>Schistosomatidae</taxon>
        <taxon>Schistosoma</taxon>
    </lineage>
</organism>
<keyword evidence="10 11" id="KW-0325">Glycoprotein</keyword>
<feature type="domain" description="Galactosyltransferase N-terminal" evidence="13">
    <location>
        <begin position="133"/>
        <end position="223"/>
    </location>
</feature>
<evidence type="ECO:0000256" key="5">
    <source>
        <dbReference type="ARBA" id="ARBA00022679"/>
    </source>
</evidence>
<dbReference type="UniPathway" id="UPA00378"/>
<evidence type="ECO:0000256" key="6">
    <source>
        <dbReference type="ARBA" id="ARBA00022692"/>
    </source>
</evidence>
<keyword evidence="4 11" id="KW-0328">Glycosyltransferase</keyword>
<sequence>MFTLFKNFYIRILLSLLFILLHILCLFIIYKQFTYQIIYKPTIHNERYNVRIPQTCYDICQSIEKLPKNKYNYSKLIKTSHQLWPNFNANLMLLYNITYLHLPGGSWIYHPNINQFYENNHKKINKKYFCNNISQKGVVIIIPIKNQFQQLYITLSTLIPILQIQHICYRIFVIEQIDNEAMNKGKLKNVGFIEALKLFQFDCVIFHDVDLAPINYYNSYQCDQLTKHMMIHLSVAINTNKFKLPYKTYIGGVLKISTHHFITVNGYSNDYWGLDNENDDNFEKRLKLTGIKYIHVNDKIGQYLYIPYTSLYSLQSNNLKKLLQRSDEQINSHGLDAVSYKVITRSNQPFFTHLRVLIKQS</sequence>
<evidence type="ECO:0000259" key="13">
    <source>
        <dbReference type="Pfam" id="PF13733"/>
    </source>
</evidence>
<dbReference type="WBParaSite" id="Smp_340160.1">
    <property type="protein sequence ID" value="Smp_340160.1"/>
    <property type="gene ID" value="Smp_340160"/>
</dbReference>
<comment type="similarity">
    <text evidence="3 11">Belongs to the glycosyltransferase 7 family.</text>
</comment>
<evidence type="ECO:0000259" key="12">
    <source>
        <dbReference type="Pfam" id="PF02709"/>
    </source>
</evidence>
<dbReference type="PRINTS" id="PR02050">
    <property type="entry name" value="B14GALTRFASE"/>
</dbReference>
<dbReference type="Pfam" id="PF02709">
    <property type="entry name" value="Glyco_transf_7C"/>
    <property type="match status" value="1"/>
</dbReference>
<dbReference type="PANTHER" id="PTHR19300">
    <property type="entry name" value="BETA-1,4-GALACTOSYLTRANSFERASE"/>
    <property type="match status" value="1"/>
</dbReference>
<dbReference type="Pfam" id="PF13733">
    <property type="entry name" value="Glyco_transf_7N"/>
    <property type="match status" value="1"/>
</dbReference>